<dbReference type="AlphaFoldDB" id="A0AAP3EX68"/>
<name>A0AAP3EX68_RIEAN</name>
<protein>
    <submittedName>
        <fullName evidence="2">Uncharacterized protein</fullName>
    </submittedName>
</protein>
<gene>
    <name evidence="2" type="ORF">OKE68_10565</name>
</gene>
<proteinExistence type="predicted"/>
<evidence type="ECO:0000313" key="2">
    <source>
        <dbReference type="EMBL" id="MCW0524754.1"/>
    </source>
</evidence>
<keyword evidence="1" id="KW-0812">Transmembrane</keyword>
<dbReference type="EMBL" id="JAOZYT010000096">
    <property type="protein sequence ID" value="MCW0524754.1"/>
    <property type="molecule type" value="Genomic_DNA"/>
</dbReference>
<sequence length="48" mass="5694">MKEFIKLIKNIFSKEPFEQDITIRFSLSLEQIIFIILALAGVMYIFLK</sequence>
<organism evidence="2 3">
    <name type="scientific">Riemerella anatipestifer</name>
    <name type="common">Moraxella anatipestifer</name>
    <dbReference type="NCBI Taxonomy" id="34085"/>
    <lineage>
        <taxon>Bacteria</taxon>
        <taxon>Pseudomonadati</taxon>
        <taxon>Bacteroidota</taxon>
        <taxon>Flavobacteriia</taxon>
        <taxon>Flavobacteriales</taxon>
        <taxon>Weeksellaceae</taxon>
        <taxon>Riemerella</taxon>
    </lineage>
</organism>
<feature type="transmembrane region" description="Helical" evidence="1">
    <location>
        <begin position="21"/>
        <end position="47"/>
    </location>
</feature>
<keyword evidence="1" id="KW-0472">Membrane</keyword>
<accession>A0AAP3EX68</accession>
<comment type="caution">
    <text evidence="2">The sequence shown here is derived from an EMBL/GenBank/DDBJ whole genome shotgun (WGS) entry which is preliminary data.</text>
</comment>
<reference evidence="2" key="1">
    <citation type="submission" date="2022-10" db="EMBL/GenBank/DDBJ databases">
        <title>Sifting through the core-genome to identify putative cross-protective antigens against Riemerella anatipestifer.</title>
        <authorList>
            <person name="Zheng X."/>
            <person name="Zhang W."/>
        </authorList>
    </citation>
    <scope>NUCLEOTIDE SEQUENCE</scope>
    <source>
        <strain evidence="2">ZWRA178</strain>
    </source>
</reference>
<evidence type="ECO:0000313" key="3">
    <source>
        <dbReference type="Proteomes" id="UP001207440"/>
    </source>
</evidence>
<keyword evidence="1" id="KW-1133">Transmembrane helix</keyword>
<dbReference type="RefSeq" id="WP_153928891.1">
    <property type="nucleotide sequence ID" value="NZ_CP072188.1"/>
</dbReference>
<evidence type="ECO:0000256" key="1">
    <source>
        <dbReference type="SAM" id="Phobius"/>
    </source>
</evidence>
<dbReference type="Proteomes" id="UP001207440">
    <property type="component" value="Unassembled WGS sequence"/>
</dbReference>